<sequence length="509" mass="53378">MPARSHPRRLILAIATGSLMLLGSFAGWSRAAQAAGMAFSPSSCVTTPSAMVPGVQIADPACEFTGAAYVAPFGPIANGSGQLSHVWTGIAADGGAYRVEVPPNWNGTLVMFAHGYRGNGTEVWVDEPQLRQYFVDNGFAWAASSYAMNGYDPGDGVVDTHDLLKAFPSITRLRARQVIMSGLSMGGEITTAEIEAYKGDFVGAMPYCGVLAGNNLFNYFLGANVTAAALTGTTISYPTTLAAGQAYAPAYQAAAESELPALGITPNPATGGQTFSTNLTSTGTLWADTVEQLSGGTRPGFTSALDYWNSFGFPPLTQVPFLFGLYPGTSGGTLGFANGSVVGNEHTFYTFSDQPLFDLPQEIALNRAVLRVPVTATSSADALSPAELPAIHGNPGIPVLSVHGIGDLFVPFSMDQQYDAMMVVHGQGRLFVGRAIREVTHCGYTTSELSSAFSALVSWIHTGKRPAGDNILDPRAVSSPLFGCRFTDQTPGAHPEFQAPVSCPASSKS</sequence>
<dbReference type="RefSeq" id="WP_145858203.1">
    <property type="nucleotide sequence ID" value="NZ_RPFW01000006.1"/>
</dbReference>
<dbReference type="SUPFAM" id="SSF53474">
    <property type="entry name" value="alpha/beta-Hydrolases"/>
    <property type="match status" value="1"/>
</dbReference>
<feature type="signal peptide" evidence="1">
    <location>
        <begin position="1"/>
        <end position="34"/>
    </location>
</feature>
<evidence type="ECO:0000313" key="3">
    <source>
        <dbReference type="Proteomes" id="UP000460272"/>
    </source>
</evidence>
<comment type="caution">
    <text evidence="2">The sequence shown here is derived from an EMBL/GenBank/DDBJ whole genome shotgun (WGS) entry which is preliminary data.</text>
</comment>
<dbReference type="AlphaFoldDB" id="A0A6P2BS96"/>
<dbReference type="OrthoDB" id="7197847at2"/>
<evidence type="ECO:0000313" key="2">
    <source>
        <dbReference type="EMBL" id="TVZ01527.1"/>
    </source>
</evidence>
<keyword evidence="3" id="KW-1185">Reference proteome</keyword>
<organism evidence="2 3">
    <name type="scientific">Trebonia kvetii</name>
    <dbReference type="NCBI Taxonomy" id="2480626"/>
    <lineage>
        <taxon>Bacteria</taxon>
        <taxon>Bacillati</taxon>
        <taxon>Actinomycetota</taxon>
        <taxon>Actinomycetes</taxon>
        <taxon>Streptosporangiales</taxon>
        <taxon>Treboniaceae</taxon>
        <taxon>Trebonia</taxon>
    </lineage>
</organism>
<dbReference type="InterPro" id="IPR029058">
    <property type="entry name" value="AB_hydrolase_fold"/>
</dbReference>
<evidence type="ECO:0000256" key="1">
    <source>
        <dbReference type="SAM" id="SignalP"/>
    </source>
</evidence>
<proteinExistence type="predicted"/>
<dbReference type="Proteomes" id="UP000460272">
    <property type="component" value="Unassembled WGS sequence"/>
</dbReference>
<gene>
    <name evidence="2" type="ORF">EAS64_28930</name>
</gene>
<keyword evidence="1" id="KW-0732">Signal</keyword>
<dbReference type="EMBL" id="RPFW01000006">
    <property type="protein sequence ID" value="TVZ01527.1"/>
    <property type="molecule type" value="Genomic_DNA"/>
</dbReference>
<reference evidence="2 3" key="1">
    <citation type="submission" date="2018-11" db="EMBL/GenBank/DDBJ databases">
        <title>Trebonia kvetii gen.nov., sp.nov., a novel acidophilic actinobacterium, and proposal of the new actinobacterial family Treboniaceae fam. nov.</title>
        <authorList>
            <person name="Rapoport D."/>
            <person name="Sagova-Mareckova M."/>
            <person name="Sedlacek I."/>
            <person name="Provaznik J."/>
            <person name="Kralova S."/>
            <person name="Pavlinic D."/>
            <person name="Benes V."/>
            <person name="Kopecky J."/>
        </authorList>
    </citation>
    <scope>NUCLEOTIDE SEQUENCE [LARGE SCALE GENOMIC DNA]</scope>
    <source>
        <strain evidence="2 3">15Tr583</strain>
    </source>
</reference>
<protein>
    <submittedName>
        <fullName evidence="2">Phthalyl amidase</fullName>
    </submittedName>
</protein>
<dbReference type="Gene3D" id="3.40.50.1820">
    <property type="entry name" value="alpha/beta hydrolase"/>
    <property type="match status" value="1"/>
</dbReference>
<name>A0A6P2BS96_9ACTN</name>
<accession>A0A6P2BS96</accession>
<feature type="chain" id="PRO_5038489542" evidence="1">
    <location>
        <begin position="35"/>
        <end position="509"/>
    </location>
</feature>